<evidence type="ECO:0000259" key="2">
    <source>
        <dbReference type="SMART" id="SM00690"/>
    </source>
</evidence>
<reference evidence="3" key="1">
    <citation type="submission" date="2021-07" db="EMBL/GenBank/DDBJ databases">
        <authorList>
            <person name="Catto M.A."/>
            <person name="Jacobson A."/>
            <person name="Kennedy G."/>
            <person name="Labadie P."/>
            <person name="Hunt B.G."/>
            <person name="Srinivasan R."/>
        </authorList>
    </citation>
    <scope>NUCLEOTIDE SEQUENCE</scope>
    <source>
        <strain evidence="3">PL_HMW_Pooled</strain>
        <tissue evidence="3">Head</tissue>
    </source>
</reference>
<keyword evidence="4" id="KW-1185">Reference proteome</keyword>
<sequence>MCVTVQALQAVIVVLAAGTSAEAPLNGYTYPAPSAPLSGSGIINYPPVVINNGIAANSNNGYVSPSLLVASPPPALANNYPTRYSNDYQDADVHKHVYVHVAPEEPAEQQAPLVVNAQRKPKKHYKIVFIKTPSALPPSSAYVNVPQPDQEKTLIYVLSKKPDLQQSLVLSTPAPTQPAKPEVFFIRYKTNEAKPQNQVAYQGGQVVNGGNVLGGGNGVKPLTNSYGVPLGAPLNSATYSRSDTTAADGTYNTV</sequence>
<keyword evidence="1" id="KW-0732">Signal</keyword>
<evidence type="ECO:0000313" key="3">
    <source>
        <dbReference type="EMBL" id="KAK3912592.1"/>
    </source>
</evidence>
<dbReference type="AlphaFoldDB" id="A0AAE1LC14"/>
<feature type="domain" description="DUF243" evidence="2">
    <location>
        <begin position="91"/>
        <end position="191"/>
    </location>
</feature>
<dbReference type="InterPro" id="IPR004145">
    <property type="entry name" value="DUF243"/>
</dbReference>
<dbReference type="GO" id="GO:0062129">
    <property type="term" value="C:chitin-based extracellular matrix"/>
    <property type="evidence" value="ECO:0007669"/>
    <property type="project" value="TreeGrafter"/>
</dbReference>
<protein>
    <submittedName>
        <fullName evidence="3">Oxoglutarate dehydrogenase</fullName>
    </submittedName>
</protein>
<dbReference type="GO" id="GO:0040003">
    <property type="term" value="P:chitin-based cuticle development"/>
    <property type="evidence" value="ECO:0007669"/>
    <property type="project" value="TreeGrafter"/>
</dbReference>
<dbReference type="PANTHER" id="PTHR31927">
    <property type="entry name" value="FI07246P-RELATED-RELATED"/>
    <property type="match status" value="1"/>
</dbReference>
<name>A0AAE1LC14_9NEOP</name>
<dbReference type="Pfam" id="PF03103">
    <property type="entry name" value="DUF243"/>
    <property type="match status" value="1"/>
</dbReference>
<feature type="chain" id="PRO_5042264375" evidence="1">
    <location>
        <begin position="22"/>
        <end position="254"/>
    </location>
</feature>
<organism evidence="3 4">
    <name type="scientific">Frankliniella fusca</name>
    <dbReference type="NCBI Taxonomy" id="407009"/>
    <lineage>
        <taxon>Eukaryota</taxon>
        <taxon>Metazoa</taxon>
        <taxon>Ecdysozoa</taxon>
        <taxon>Arthropoda</taxon>
        <taxon>Hexapoda</taxon>
        <taxon>Insecta</taxon>
        <taxon>Pterygota</taxon>
        <taxon>Neoptera</taxon>
        <taxon>Paraneoptera</taxon>
        <taxon>Thysanoptera</taxon>
        <taxon>Terebrantia</taxon>
        <taxon>Thripoidea</taxon>
        <taxon>Thripidae</taxon>
        <taxon>Frankliniella</taxon>
    </lineage>
</organism>
<proteinExistence type="predicted"/>
<gene>
    <name evidence="3" type="ORF">KUF71_022180</name>
</gene>
<dbReference type="GO" id="GO:0008010">
    <property type="term" value="F:structural constituent of chitin-based larval cuticle"/>
    <property type="evidence" value="ECO:0007669"/>
    <property type="project" value="TreeGrafter"/>
</dbReference>
<dbReference type="Proteomes" id="UP001219518">
    <property type="component" value="Unassembled WGS sequence"/>
</dbReference>
<evidence type="ECO:0000313" key="4">
    <source>
        <dbReference type="Proteomes" id="UP001219518"/>
    </source>
</evidence>
<comment type="caution">
    <text evidence="3">The sequence shown here is derived from an EMBL/GenBank/DDBJ whole genome shotgun (WGS) entry which is preliminary data.</text>
</comment>
<dbReference type="EMBL" id="JAHWGI010000295">
    <property type="protein sequence ID" value="KAK3912592.1"/>
    <property type="molecule type" value="Genomic_DNA"/>
</dbReference>
<accession>A0AAE1LC14</accession>
<dbReference type="PANTHER" id="PTHR31927:SF13">
    <property type="entry name" value="TWEEDLEBETA"/>
    <property type="match status" value="1"/>
</dbReference>
<evidence type="ECO:0000256" key="1">
    <source>
        <dbReference type="SAM" id="SignalP"/>
    </source>
</evidence>
<feature type="signal peptide" evidence="1">
    <location>
        <begin position="1"/>
        <end position="21"/>
    </location>
</feature>
<dbReference type="SMART" id="SM00690">
    <property type="entry name" value="DM5"/>
    <property type="match status" value="1"/>
</dbReference>
<reference evidence="3" key="2">
    <citation type="journal article" date="2023" name="BMC Genomics">
        <title>Pest status, molecular evolution, and epigenetic factors derived from the genome assembly of Frankliniella fusca, a thysanopteran phytovirus vector.</title>
        <authorList>
            <person name="Catto M.A."/>
            <person name="Labadie P.E."/>
            <person name="Jacobson A.L."/>
            <person name="Kennedy G.G."/>
            <person name="Srinivasan R."/>
            <person name="Hunt B.G."/>
        </authorList>
    </citation>
    <scope>NUCLEOTIDE SEQUENCE</scope>
    <source>
        <strain evidence="3">PL_HMW_Pooled</strain>
    </source>
</reference>